<gene>
    <name evidence="4" type="ORF">SAMN05444714_1923</name>
</gene>
<dbReference type="PRINTS" id="PR00081">
    <property type="entry name" value="GDHRDH"/>
</dbReference>
<sequence length="256" mass="27384">MPNTALVTGASSGIGREIARYHAKRGGDLIITARRADELSALKEELERDHEVSVTTIPLDLGAEGGAQALYDATAGAEINILVNNAGFGGQGAFLARDLDKDLAMIDLNVKALVTLCHLVGNDMVARGSGKILNVSSTASYMPGPLQATYFATKAYVSSFSQALDAEIREKGVTVTALEPGYVETEFAQSADLEGTGLTAQKGATPQAVAKFGYDAMRRGELRAVNDGKLRFMLNWIMPFLPRRTALNMIKKMQSK</sequence>
<dbReference type="PRINTS" id="PR00080">
    <property type="entry name" value="SDRFAMILY"/>
</dbReference>
<dbReference type="InterPro" id="IPR002347">
    <property type="entry name" value="SDR_fam"/>
</dbReference>
<dbReference type="STRING" id="1123755.SAMN05444714_1923"/>
<protein>
    <recommendedName>
        <fullName evidence="6">Short-chain dehydrogenase</fullName>
    </recommendedName>
</protein>
<dbReference type="AlphaFoldDB" id="A0A1I6MJP2"/>
<dbReference type="PIRSF" id="PIRSF000126">
    <property type="entry name" value="11-beta-HSD1"/>
    <property type="match status" value="1"/>
</dbReference>
<evidence type="ECO:0000313" key="5">
    <source>
        <dbReference type="Proteomes" id="UP000198926"/>
    </source>
</evidence>
<dbReference type="Proteomes" id="UP000198926">
    <property type="component" value="Unassembled WGS sequence"/>
</dbReference>
<dbReference type="GO" id="GO:0016491">
    <property type="term" value="F:oxidoreductase activity"/>
    <property type="evidence" value="ECO:0007669"/>
    <property type="project" value="UniProtKB-KW"/>
</dbReference>
<evidence type="ECO:0000256" key="2">
    <source>
        <dbReference type="ARBA" id="ARBA00023002"/>
    </source>
</evidence>
<evidence type="ECO:0000256" key="3">
    <source>
        <dbReference type="RuleBase" id="RU000363"/>
    </source>
</evidence>
<name>A0A1I6MJP2_9RHOB</name>
<evidence type="ECO:0008006" key="6">
    <source>
        <dbReference type="Google" id="ProtNLM"/>
    </source>
</evidence>
<dbReference type="Gene3D" id="3.40.50.720">
    <property type="entry name" value="NAD(P)-binding Rossmann-like Domain"/>
    <property type="match status" value="1"/>
</dbReference>
<dbReference type="PANTHER" id="PTHR42901">
    <property type="entry name" value="ALCOHOL DEHYDROGENASE"/>
    <property type="match status" value="1"/>
</dbReference>
<dbReference type="Pfam" id="PF00106">
    <property type="entry name" value="adh_short"/>
    <property type="match status" value="1"/>
</dbReference>
<comment type="similarity">
    <text evidence="1 3">Belongs to the short-chain dehydrogenases/reductases (SDR) family.</text>
</comment>
<reference evidence="4 5" key="1">
    <citation type="submission" date="2016-10" db="EMBL/GenBank/DDBJ databases">
        <authorList>
            <person name="de Groot N.N."/>
        </authorList>
    </citation>
    <scope>NUCLEOTIDE SEQUENCE [LARGE SCALE GENOMIC DNA]</scope>
    <source>
        <strain evidence="4 5">DSM 29433</strain>
    </source>
</reference>
<accession>A0A1I6MJP2</accession>
<organism evidence="4 5">
    <name type="scientific">Yoonia litorea</name>
    <dbReference type="NCBI Taxonomy" id="1123755"/>
    <lineage>
        <taxon>Bacteria</taxon>
        <taxon>Pseudomonadati</taxon>
        <taxon>Pseudomonadota</taxon>
        <taxon>Alphaproteobacteria</taxon>
        <taxon>Rhodobacterales</taxon>
        <taxon>Paracoccaceae</taxon>
        <taxon>Yoonia</taxon>
    </lineage>
</organism>
<dbReference type="OrthoDB" id="9808814at2"/>
<keyword evidence="5" id="KW-1185">Reference proteome</keyword>
<proteinExistence type="inferred from homology"/>
<dbReference type="EMBL" id="FOZM01000001">
    <property type="protein sequence ID" value="SFS15894.1"/>
    <property type="molecule type" value="Genomic_DNA"/>
</dbReference>
<evidence type="ECO:0000313" key="4">
    <source>
        <dbReference type="EMBL" id="SFS15894.1"/>
    </source>
</evidence>
<dbReference type="InterPro" id="IPR036291">
    <property type="entry name" value="NAD(P)-bd_dom_sf"/>
</dbReference>
<dbReference type="RefSeq" id="WP_090207841.1">
    <property type="nucleotide sequence ID" value="NZ_FOZM01000001.1"/>
</dbReference>
<evidence type="ECO:0000256" key="1">
    <source>
        <dbReference type="ARBA" id="ARBA00006484"/>
    </source>
</evidence>
<dbReference type="SUPFAM" id="SSF51735">
    <property type="entry name" value="NAD(P)-binding Rossmann-fold domains"/>
    <property type="match status" value="1"/>
</dbReference>
<dbReference type="PANTHER" id="PTHR42901:SF1">
    <property type="entry name" value="ALCOHOL DEHYDROGENASE"/>
    <property type="match status" value="1"/>
</dbReference>
<keyword evidence="2" id="KW-0560">Oxidoreductase</keyword>